<protein>
    <submittedName>
        <fullName evidence="2">Uncharacterized protein</fullName>
    </submittedName>
</protein>
<accession>A0A9D4HIA6</accession>
<gene>
    <name evidence="2" type="ORF">DPMN_062618</name>
</gene>
<sequence>MTSSRFHPYAAAPMRGLYGGGRGGLFRVSRSYNSGGPSSASATGPGKCFACGEFSHFGETVLTSREVKTPRPLRPVPGPSSSPKREQSGTLKDEYFYIYNKFTID</sequence>
<dbReference type="Proteomes" id="UP000828390">
    <property type="component" value="Unassembled WGS sequence"/>
</dbReference>
<evidence type="ECO:0000313" key="2">
    <source>
        <dbReference type="EMBL" id="KAH3719747.1"/>
    </source>
</evidence>
<evidence type="ECO:0000313" key="3">
    <source>
        <dbReference type="Proteomes" id="UP000828390"/>
    </source>
</evidence>
<organism evidence="2 3">
    <name type="scientific">Dreissena polymorpha</name>
    <name type="common">Zebra mussel</name>
    <name type="synonym">Mytilus polymorpha</name>
    <dbReference type="NCBI Taxonomy" id="45954"/>
    <lineage>
        <taxon>Eukaryota</taxon>
        <taxon>Metazoa</taxon>
        <taxon>Spiralia</taxon>
        <taxon>Lophotrochozoa</taxon>
        <taxon>Mollusca</taxon>
        <taxon>Bivalvia</taxon>
        <taxon>Autobranchia</taxon>
        <taxon>Heteroconchia</taxon>
        <taxon>Euheterodonta</taxon>
        <taxon>Imparidentia</taxon>
        <taxon>Neoheterodontei</taxon>
        <taxon>Myida</taxon>
        <taxon>Dreissenoidea</taxon>
        <taxon>Dreissenidae</taxon>
        <taxon>Dreissena</taxon>
    </lineage>
</organism>
<proteinExistence type="predicted"/>
<feature type="region of interest" description="Disordered" evidence="1">
    <location>
        <begin position="63"/>
        <end position="89"/>
    </location>
</feature>
<keyword evidence="3" id="KW-1185">Reference proteome</keyword>
<comment type="caution">
    <text evidence="2">The sequence shown here is derived from an EMBL/GenBank/DDBJ whole genome shotgun (WGS) entry which is preliminary data.</text>
</comment>
<dbReference type="EMBL" id="JAIWYP010000013">
    <property type="protein sequence ID" value="KAH3719747.1"/>
    <property type="molecule type" value="Genomic_DNA"/>
</dbReference>
<name>A0A9D4HIA6_DREPO</name>
<evidence type="ECO:0000256" key="1">
    <source>
        <dbReference type="SAM" id="MobiDB-lite"/>
    </source>
</evidence>
<reference evidence="2" key="1">
    <citation type="journal article" date="2019" name="bioRxiv">
        <title>The Genome of the Zebra Mussel, Dreissena polymorpha: A Resource for Invasive Species Research.</title>
        <authorList>
            <person name="McCartney M.A."/>
            <person name="Auch B."/>
            <person name="Kono T."/>
            <person name="Mallez S."/>
            <person name="Zhang Y."/>
            <person name="Obille A."/>
            <person name="Becker A."/>
            <person name="Abrahante J.E."/>
            <person name="Garbe J."/>
            <person name="Badalamenti J.P."/>
            <person name="Herman A."/>
            <person name="Mangelson H."/>
            <person name="Liachko I."/>
            <person name="Sullivan S."/>
            <person name="Sone E.D."/>
            <person name="Koren S."/>
            <person name="Silverstein K.A.T."/>
            <person name="Beckman K.B."/>
            <person name="Gohl D.M."/>
        </authorList>
    </citation>
    <scope>NUCLEOTIDE SEQUENCE</scope>
    <source>
        <strain evidence="2">Duluth1</strain>
        <tissue evidence="2">Whole animal</tissue>
    </source>
</reference>
<reference evidence="2" key="2">
    <citation type="submission" date="2020-11" db="EMBL/GenBank/DDBJ databases">
        <authorList>
            <person name="McCartney M.A."/>
            <person name="Auch B."/>
            <person name="Kono T."/>
            <person name="Mallez S."/>
            <person name="Becker A."/>
            <person name="Gohl D.M."/>
            <person name="Silverstein K.A.T."/>
            <person name="Koren S."/>
            <person name="Bechman K.B."/>
            <person name="Herman A."/>
            <person name="Abrahante J.E."/>
            <person name="Garbe J."/>
        </authorList>
    </citation>
    <scope>NUCLEOTIDE SEQUENCE</scope>
    <source>
        <strain evidence="2">Duluth1</strain>
        <tissue evidence="2">Whole animal</tissue>
    </source>
</reference>
<dbReference type="AlphaFoldDB" id="A0A9D4HIA6"/>